<proteinExistence type="predicted"/>
<keyword evidence="3" id="KW-1185">Reference proteome</keyword>
<dbReference type="Proteomes" id="UP001066276">
    <property type="component" value="Chromosome 7"/>
</dbReference>
<evidence type="ECO:0000256" key="1">
    <source>
        <dbReference type="SAM" id="MobiDB-lite"/>
    </source>
</evidence>
<evidence type="ECO:0000313" key="2">
    <source>
        <dbReference type="EMBL" id="KAJ1130278.1"/>
    </source>
</evidence>
<evidence type="ECO:0000313" key="3">
    <source>
        <dbReference type="Proteomes" id="UP001066276"/>
    </source>
</evidence>
<comment type="caution">
    <text evidence="2">The sequence shown here is derived from an EMBL/GenBank/DDBJ whole genome shotgun (WGS) entry which is preliminary data.</text>
</comment>
<protein>
    <submittedName>
        <fullName evidence="2">Uncharacterized protein</fullName>
    </submittedName>
</protein>
<accession>A0AAV7PUW1</accession>
<dbReference type="EMBL" id="JANPWB010000011">
    <property type="protein sequence ID" value="KAJ1130278.1"/>
    <property type="molecule type" value="Genomic_DNA"/>
</dbReference>
<reference evidence="2" key="1">
    <citation type="journal article" date="2022" name="bioRxiv">
        <title>Sequencing and chromosome-scale assembly of the giantPleurodeles waltlgenome.</title>
        <authorList>
            <person name="Brown T."/>
            <person name="Elewa A."/>
            <person name="Iarovenko S."/>
            <person name="Subramanian E."/>
            <person name="Araus A.J."/>
            <person name="Petzold A."/>
            <person name="Susuki M."/>
            <person name="Suzuki K.-i.T."/>
            <person name="Hayashi T."/>
            <person name="Toyoda A."/>
            <person name="Oliveira C."/>
            <person name="Osipova E."/>
            <person name="Leigh N.D."/>
            <person name="Simon A."/>
            <person name="Yun M.H."/>
        </authorList>
    </citation>
    <scope>NUCLEOTIDE SEQUENCE</scope>
    <source>
        <strain evidence="2">20211129_DDA</strain>
        <tissue evidence="2">Liver</tissue>
    </source>
</reference>
<feature type="region of interest" description="Disordered" evidence="1">
    <location>
        <begin position="1"/>
        <end position="140"/>
    </location>
</feature>
<name>A0AAV7PUW1_PLEWA</name>
<dbReference type="AlphaFoldDB" id="A0AAV7PUW1"/>
<organism evidence="2 3">
    <name type="scientific">Pleurodeles waltl</name>
    <name type="common">Iberian ribbed newt</name>
    <dbReference type="NCBI Taxonomy" id="8319"/>
    <lineage>
        <taxon>Eukaryota</taxon>
        <taxon>Metazoa</taxon>
        <taxon>Chordata</taxon>
        <taxon>Craniata</taxon>
        <taxon>Vertebrata</taxon>
        <taxon>Euteleostomi</taxon>
        <taxon>Amphibia</taxon>
        <taxon>Batrachia</taxon>
        <taxon>Caudata</taxon>
        <taxon>Salamandroidea</taxon>
        <taxon>Salamandridae</taxon>
        <taxon>Pleurodelinae</taxon>
        <taxon>Pleurodeles</taxon>
    </lineage>
</organism>
<feature type="compositionally biased region" description="Basic residues" evidence="1">
    <location>
        <begin position="21"/>
        <end position="34"/>
    </location>
</feature>
<sequence>MRSQLATRISKVSAGTAERGKPRRARRQLARQRKPPGALSTMLAAPQFSPRRPECQPAPQGLRGIQRLTSPLETPSPGLQHSSPAGSATQHAARSTGQLHRRSRNQASHLRSNPKGASTAYGPTPHPRASKPPGQAMGATSHMLRGVPHLSSPPPPQLLKTLPAQVKGHMAQKAQPWPGRIVRAPPSFLCLRSPEMGFWNARTHQLSARSKGSALPARGCHRITEGFHRGGSALEARPISHLP</sequence>
<feature type="compositionally biased region" description="Polar residues" evidence="1">
    <location>
        <begin position="67"/>
        <end position="98"/>
    </location>
</feature>
<gene>
    <name evidence="2" type="ORF">NDU88_008632</name>
</gene>